<dbReference type="RefSeq" id="WP_149763261.1">
    <property type="nucleotide sequence ID" value="NZ_BSPE01000017.1"/>
</dbReference>
<dbReference type="Pfam" id="PF06568">
    <property type="entry name" value="YjiS-like"/>
    <property type="match status" value="1"/>
</dbReference>
<name>A0A1I4EKI3_9HYPH</name>
<evidence type="ECO:0000259" key="1">
    <source>
        <dbReference type="Pfam" id="PF06568"/>
    </source>
</evidence>
<dbReference type="EMBL" id="FOSL01000027">
    <property type="protein sequence ID" value="SFL05580.1"/>
    <property type="molecule type" value="Genomic_DNA"/>
</dbReference>
<dbReference type="Proteomes" id="UP000323300">
    <property type="component" value="Unassembled WGS sequence"/>
</dbReference>
<accession>A0A1I4EKI3</accession>
<dbReference type="InterPro" id="IPR009506">
    <property type="entry name" value="YjiS-like"/>
</dbReference>
<dbReference type="OrthoDB" id="8085937at2"/>
<dbReference type="AlphaFoldDB" id="A0A1I4EKI3"/>
<evidence type="ECO:0000313" key="3">
    <source>
        <dbReference type="Proteomes" id="UP000323300"/>
    </source>
</evidence>
<reference evidence="2 3" key="1">
    <citation type="submission" date="2016-10" db="EMBL/GenBank/DDBJ databases">
        <authorList>
            <person name="Varghese N."/>
            <person name="Submissions S."/>
        </authorList>
    </citation>
    <scope>NUCLEOTIDE SEQUENCE [LARGE SCALE GENOMIC DNA]</scope>
    <source>
        <strain evidence="2 3">DSM 21822</strain>
    </source>
</reference>
<protein>
    <submittedName>
        <fullName evidence="2">Uncharacterized conserved protein YjiS, DUF1127 family</fullName>
    </submittedName>
</protein>
<organism evidence="2 3">
    <name type="scientific">Neomesorhizobium albiziae</name>
    <dbReference type="NCBI Taxonomy" id="335020"/>
    <lineage>
        <taxon>Bacteria</taxon>
        <taxon>Pseudomonadati</taxon>
        <taxon>Pseudomonadota</taxon>
        <taxon>Alphaproteobacteria</taxon>
        <taxon>Hyphomicrobiales</taxon>
        <taxon>Phyllobacteriaceae</taxon>
        <taxon>Neomesorhizobium</taxon>
    </lineage>
</organism>
<feature type="domain" description="YjiS-like" evidence="1">
    <location>
        <begin position="31"/>
        <end position="65"/>
    </location>
</feature>
<proteinExistence type="predicted"/>
<gene>
    <name evidence="2" type="ORF">SAMN04488498_1277</name>
</gene>
<sequence>MTNIEQSKPFPLGRHGGPLPVPVRSVFQRFRVLAKEISRRQAIGALREFEDHELRDIGLARSQIEAAVRGFFTLSETGRMS</sequence>
<keyword evidence="3" id="KW-1185">Reference proteome</keyword>
<evidence type="ECO:0000313" key="2">
    <source>
        <dbReference type="EMBL" id="SFL05580.1"/>
    </source>
</evidence>